<evidence type="ECO:0000313" key="3">
    <source>
        <dbReference type="Proteomes" id="UP000077603"/>
    </source>
</evidence>
<name>A0A172Y4E6_9CAUL</name>
<keyword evidence="1" id="KW-0472">Membrane</keyword>
<dbReference type="KEGG" id="bne:DA69_04635"/>
<organism evidence="2 3">
    <name type="scientific">Brevundimonas naejangsanensis</name>
    <dbReference type="NCBI Taxonomy" id="588932"/>
    <lineage>
        <taxon>Bacteria</taxon>
        <taxon>Pseudomonadati</taxon>
        <taxon>Pseudomonadota</taxon>
        <taxon>Alphaproteobacteria</taxon>
        <taxon>Caulobacterales</taxon>
        <taxon>Caulobacteraceae</taxon>
        <taxon>Brevundimonas</taxon>
    </lineage>
</organism>
<evidence type="ECO:0000256" key="1">
    <source>
        <dbReference type="SAM" id="Phobius"/>
    </source>
</evidence>
<accession>A0A172Y4E6</accession>
<dbReference type="AlphaFoldDB" id="A0A172Y4E6"/>
<protein>
    <submittedName>
        <fullName evidence="2">Uncharacterized protein</fullName>
    </submittedName>
</protein>
<proteinExistence type="predicted"/>
<keyword evidence="1" id="KW-1133">Transmembrane helix</keyword>
<reference evidence="2 3" key="1">
    <citation type="journal article" date="2014" name="Genome Announc.">
        <title>Genome Sequence of a Promising Hydrogen-Producing Facultative Anaerobic Bacterium, Brevundimonas naejangsanensis Strain B1.</title>
        <authorList>
            <person name="Su H."/>
            <person name="Zhang T."/>
            <person name="Bao M."/>
            <person name="Jiang Y."/>
            <person name="Wang Y."/>
            <person name="Tan T."/>
        </authorList>
    </citation>
    <scope>NUCLEOTIDE SEQUENCE [LARGE SCALE GENOMIC DNA]</scope>
    <source>
        <strain evidence="2 3">B1</strain>
    </source>
</reference>
<sequence length="61" mass="6722">MIWPWWVQALLGAGGLSWCLDTWAKLRTRPPWAPALVPVTAGLTVVSLVLLAVGLWRWAIG</sequence>
<keyword evidence="3" id="KW-1185">Reference proteome</keyword>
<keyword evidence="1" id="KW-0812">Transmembrane</keyword>
<dbReference type="Proteomes" id="UP000077603">
    <property type="component" value="Chromosome"/>
</dbReference>
<gene>
    <name evidence="2" type="ORF">DA69_04635</name>
</gene>
<evidence type="ECO:0000313" key="2">
    <source>
        <dbReference type="EMBL" id="ANF54091.1"/>
    </source>
</evidence>
<feature type="transmembrane region" description="Helical" evidence="1">
    <location>
        <begin position="35"/>
        <end position="56"/>
    </location>
</feature>
<dbReference type="EMBL" id="CP015614">
    <property type="protein sequence ID" value="ANF54091.1"/>
    <property type="molecule type" value="Genomic_DNA"/>
</dbReference>